<accession>A0A9Q3C085</accession>
<feature type="compositionally biased region" description="Polar residues" evidence="1">
    <location>
        <begin position="120"/>
        <end position="133"/>
    </location>
</feature>
<name>A0A9Q3C085_9BASI</name>
<protein>
    <submittedName>
        <fullName evidence="2">Uncharacterized protein</fullName>
    </submittedName>
</protein>
<evidence type="ECO:0000313" key="3">
    <source>
        <dbReference type="Proteomes" id="UP000765509"/>
    </source>
</evidence>
<gene>
    <name evidence="2" type="ORF">O181_013717</name>
</gene>
<dbReference type="AlphaFoldDB" id="A0A9Q3C085"/>
<dbReference type="EMBL" id="AVOT02003603">
    <property type="protein sequence ID" value="MBW0474002.1"/>
    <property type="molecule type" value="Genomic_DNA"/>
</dbReference>
<feature type="compositionally biased region" description="Basic and acidic residues" evidence="1">
    <location>
        <begin position="144"/>
        <end position="155"/>
    </location>
</feature>
<comment type="caution">
    <text evidence="2">The sequence shown here is derived from an EMBL/GenBank/DDBJ whole genome shotgun (WGS) entry which is preliminary data.</text>
</comment>
<evidence type="ECO:0000313" key="2">
    <source>
        <dbReference type="EMBL" id="MBW0474002.1"/>
    </source>
</evidence>
<reference evidence="2" key="1">
    <citation type="submission" date="2021-03" db="EMBL/GenBank/DDBJ databases">
        <title>Draft genome sequence of rust myrtle Austropuccinia psidii MF-1, a brazilian biotype.</title>
        <authorList>
            <person name="Quecine M.C."/>
            <person name="Pachon D.M.R."/>
            <person name="Bonatelli M.L."/>
            <person name="Correr F.H."/>
            <person name="Franceschini L.M."/>
            <person name="Leite T.F."/>
            <person name="Margarido G.R.A."/>
            <person name="Almeida C.A."/>
            <person name="Ferrarezi J.A."/>
            <person name="Labate C.A."/>
        </authorList>
    </citation>
    <scope>NUCLEOTIDE SEQUENCE</scope>
    <source>
        <strain evidence="2">MF-1</strain>
    </source>
</reference>
<proteinExistence type="predicted"/>
<sequence>MSFSSPCHAYLSSKRNTFLKALVLFTYAYFFLPEHGRAASLVGRHNGLQVRRSLADGAEKLENLDLASKFDTLSISARVLPSKTLDEEGSDFKSPSNKEALQEYLNSQPRYYLSPPQPSSPRNLDTSEHQAGTLSIGARVVRSKPLDENDGKGSDFKSPSNKEALQEYLNSQPRYYLSPPQPSSPRNPDTSE</sequence>
<feature type="compositionally biased region" description="Polar residues" evidence="1">
    <location>
        <begin position="157"/>
        <end position="173"/>
    </location>
</feature>
<feature type="region of interest" description="Disordered" evidence="1">
    <location>
        <begin position="109"/>
        <end position="192"/>
    </location>
</feature>
<evidence type="ECO:0000256" key="1">
    <source>
        <dbReference type="SAM" id="MobiDB-lite"/>
    </source>
</evidence>
<dbReference type="Proteomes" id="UP000765509">
    <property type="component" value="Unassembled WGS sequence"/>
</dbReference>
<organism evidence="2 3">
    <name type="scientific">Austropuccinia psidii MF-1</name>
    <dbReference type="NCBI Taxonomy" id="1389203"/>
    <lineage>
        <taxon>Eukaryota</taxon>
        <taxon>Fungi</taxon>
        <taxon>Dikarya</taxon>
        <taxon>Basidiomycota</taxon>
        <taxon>Pucciniomycotina</taxon>
        <taxon>Pucciniomycetes</taxon>
        <taxon>Pucciniales</taxon>
        <taxon>Sphaerophragmiaceae</taxon>
        <taxon>Austropuccinia</taxon>
    </lineage>
</organism>
<keyword evidence="3" id="KW-1185">Reference proteome</keyword>